<dbReference type="EMBL" id="LXFE01003217">
    <property type="protein sequence ID" value="OLL22463.1"/>
    <property type="molecule type" value="Genomic_DNA"/>
</dbReference>
<keyword evidence="2" id="KW-1185">Reference proteome</keyword>
<name>A0A1U7LIP2_NEOID</name>
<comment type="caution">
    <text evidence="1">The sequence shown here is derived from an EMBL/GenBank/DDBJ whole genome shotgun (WGS) entry which is preliminary data.</text>
</comment>
<protein>
    <submittedName>
        <fullName evidence="1">Uncharacterized protein</fullName>
    </submittedName>
</protein>
<feature type="non-terminal residue" evidence="1">
    <location>
        <position position="1"/>
    </location>
</feature>
<sequence>VTSAAIDEGLGDSEDEVQIPRRIAQPCPLKPFKDAEWSTVTNMFSINGTVGDGYLNLRRPCISPISVSATPLPTLFINPQPKQGADPVAIKFPDKTHSISPSWHTAPRVQHISREYSHETMWKQVSGSRSQKHYSDWRGHYKNYPNLLNALSKLDAHDNHLSKQILHDYGLCLRLHSIGRIANVANGENPASPTSPEENFATYVWHHKDDFAHVKKSSSEEL</sequence>
<dbReference type="AlphaFoldDB" id="A0A1U7LIP2"/>
<accession>A0A1U7LIP2</accession>
<dbReference type="Proteomes" id="UP000186594">
    <property type="component" value="Unassembled WGS sequence"/>
</dbReference>
<evidence type="ECO:0000313" key="2">
    <source>
        <dbReference type="Proteomes" id="UP000186594"/>
    </source>
</evidence>
<gene>
    <name evidence="1" type="ORF">NEOLI_004333</name>
</gene>
<organism evidence="1 2">
    <name type="scientific">Neolecta irregularis (strain DAH-3)</name>
    <dbReference type="NCBI Taxonomy" id="1198029"/>
    <lineage>
        <taxon>Eukaryota</taxon>
        <taxon>Fungi</taxon>
        <taxon>Dikarya</taxon>
        <taxon>Ascomycota</taxon>
        <taxon>Taphrinomycotina</taxon>
        <taxon>Neolectales</taxon>
        <taxon>Neolectaceae</taxon>
        <taxon>Neolecta</taxon>
    </lineage>
</organism>
<proteinExistence type="predicted"/>
<evidence type="ECO:0000313" key="1">
    <source>
        <dbReference type="EMBL" id="OLL22463.1"/>
    </source>
</evidence>
<reference evidence="1 2" key="1">
    <citation type="submission" date="2016-04" db="EMBL/GenBank/DDBJ databases">
        <title>Evolutionary innovation and constraint leading to complex multicellularity in the Ascomycota.</title>
        <authorList>
            <person name="Cisse O."/>
            <person name="Nguyen A."/>
            <person name="Hewitt D.A."/>
            <person name="Jedd G."/>
            <person name="Stajich J.E."/>
        </authorList>
    </citation>
    <scope>NUCLEOTIDE SEQUENCE [LARGE SCALE GENOMIC DNA]</scope>
    <source>
        <strain evidence="1 2">DAH-3</strain>
    </source>
</reference>